<sequence>MSILAAALRPWTTLFGRGSEEELEHARQETLLETPEPSPSLEPDDEVYPVHYFDDTLINRSMIMCWTMKFDEVLDPAALHTALARVLEIGDWRKLGGRLKLNSRRKLEIHVPEKFTEERPAVRYSHAKFEINIGEHPLASQFPRATDTPSLNPGPEHFTSLAKDPASANSIYDYLRNDEPQLALHIVSFQDATIVSLSWPHTLTDAMGRYALVQAWSQVLAGKESEVVPLLGARENVLDPLYEDAGPDVEEEPYALADQMLGPWQMLMFVLYFFIDVLWTSRVLRTIVLPQPAVATLVQEARDDVSKIHVESGPAFVSTGDVLTAWATRLAASELPMDSARPVMIGTVFELRSRLKSLFQSGGAYVQNLVLSATAILPAKELLGNSLGYVALRIRQTITEQTSEAQIRAQARLIRECYEKKRHGPGFGKANNFIVVFSNWLKGDFFNIVDFSPAVISPTKEKSADGSSGKPVYYHCQTLQKMPTSSNIFNILGRDRSGSVWMTGYLPLSVWTTVQKELDRLA</sequence>
<dbReference type="PANTHER" id="PTHR31642">
    <property type="entry name" value="TRICHOTHECENE 3-O-ACETYLTRANSFERASE"/>
    <property type="match status" value="1"/>
</dbReference>
<proteinExistence type="predicted"/>
<reference evidence="2 3" key="1">
    <citation type="journal article" date="2014" name="Genome Announc.">
        <title>Draft genome sequence of the pathogenic fungus Scedosporium apiospermum.</title>
        <authorList>
            <person name="Vandeputte P."/>
            <person name="Ghamrawi S."/>
            <person name="Rechenmann M."/>
            <person name="Iltis A."/>
            <person name="Giraud S."/>
            <person name="Fleury M."/>
            <person name="Thornton C."/>
            <person name="Delhaes L."/>
            <person name="Meyer W."/>
            <person name="Papon N."/>
            <person name="Bouchara J.P."/>
        </authorList>
    </citation>
    <scope>NUCLEOTIDE SEQUENCE [LARGE SCALE GENOMIC DNA]</scope>
    <source>
        <strain evidence="2 3">IHEM 14462</strain>
    </source>
</reference>
<dbReference type="Pfam" id="PF02458">
    <property type="entry name" value="Transferase"/>
    <property type="match status" value="1"/>
</dbReference>
<protein>
    <recommendedName>
        <fullName evidence="4">Lysr family regulatory protein</fullName>
    </recommendedName>
</protein>
<evidence type="ECO:0008006" key="4">
    <source>
        <dbReference type="Google" id="ProtNLM"/>
    </source>
</evidence>
<dbReference type="InterPro" id="IPR023213">
    <property type="entry name" value="CAT-like_dom_sf"/>
</dbReference>
<dbReference type="AlphaFoldDB" id="A0A084GGS7"/>
<dbReference type="RefSeq" id="XP_016646338.1">
    <property type="nucleotide sequence ID" value="XM_016783138.1"/>
</dbReference>
<name>A0A084GGS7_PSEDA</name>
<dbReference type="OMA" id="SKARFHE"/>
<gene>
    <name evidence="2" type="ORF">SAPIO_CDS0332</name>
</gene>
<evidence type="ECO:0000256" key="1">
    <source>
        <dbReference type="SAM" id="MobiDB-lite"/>
    </source>
</evidence>
<feature type="region of interest" description="Disordered" evidence="1">
    <location>
        <begin position="142"/>
        <end position="162"/>
    </location>
</feature>
<dbReference type="InterPro" id="IPR050317">
    <property type="entry name" value="Plant_Fungal_Acyltransferase"/>
</dbReference>
<keyword evidence="3" id="KW-1185">Reference proteome</keyword>
<comment type="caution">
    <text evidence="2">The sequence shown here is derived from an EMBL/GenBank/DDBJ whole genome shotgun (WGS) entry which is preliminary data.</text>
</comment>
<dbReference type="GeneID" id="27718484"/>
<dbReference type="KEGG" id="sapo:SAPIO_CDS0332"/>
<organism evidence="2 3">
    <name type="scientific">Pseudallescheria apiosperma</name>
    <name type="common">Scedosporium apiospermum</name>
    <dbReference type="NCBI Taxonomy" id="563466"/>
    <lineage>
        <taxon>Eukaryota</taxon>
        <taxon>Fungi</taxon>
        <taxon>Dikarya</taxon>
        <taxon>Ascomycota</taxon>
        <taxon>Pezizomycotina</taxon>
        <taxon>Sordariomycetes</taxon>
        <taxon>Hypocreomycetidae</taxon>
        <taxon>Microascales</taxon>
        <taxon>Microascaceae</taxon>
        <taxon>Scedosporium</taxon>
    </lineage>
</organism>
<dbReference type="Proteomes" id="UP000028545">
    <property type="component" value="Unassembled WGS sequence"/>
</dbReference>
<dbReference type="EMBL" id="JOWA01000022">
    <property type="protein sequence ID" value="KEZ46539.1"/>
    <property type="molecule type" value="Genomic_DNA"/>
</dbReference>
<dbReference type="VEuPathDB" id="FungiDB:SAPIO_CDS0332"/>
<dbReference type="PANTHER" id="PTHR31642:SF294">
    <property type="entry name" value="ACETYLTRANSFERASE MATC1"/>
    <property type="match status" value="1"/>
</dbReference>
<dbReference type="OrthoDB" id="21502at2759"/>
<dbReference type="HOGENOM" id="CLU_029797_2_1_1"/>
<dbReference type="GO" id="GO:0016747">
    <property type="term" value="F:acyltransferase activity, transferring groups other than amino-acyl groups"/>
    <property type="evidence" value="ECO:0007669"/>
    <property type="project" value="TreeGrafter"/>
</dbReference>
<accession>A0A084GGS7</accession>
<evidence type="ECO:0000313" key="3">
    <source>
        <dbReference type="Proteomes" id="UP000028545"/>
    </source>
</evidence>
<dbReference type="Gene3D" id="3.30.559.10">
    <property type="entry name" value="Chloramphenicol acetyltransferase-like domain"/>
    <property type="match status" value="2"/>
</dbReference>
<evidence type="ECO:0000313" key="2">
    <source>
        <dbReference type="EMBL" id="KEZ46539.1"/>
    </source>
</evidence>